<reference evidence="14" key="1">
    <citation type="submission" date="2025-08" db="UniProtKB">
        <authorList>
            <consortium name="RefSeq"/>
        </authorList>
    </citation>
    <scope>IDENTIFICATION</scope>
</reference>
<keyword evidence="11" id="KW-0464">Manganese</keyword>
<gene>
    <name evidence="14" type="primary">LOC115466325</name>
</gene>
<evidence type="ECO:0000256" key="8">
    <source>
        <dbReference type="ARBA" id="ARBA00023136"/>
    </source>
</evidence>
<dbReference type="KEGG" id="muo:115466325"/>
<dbReference type="SUPFAM" id="SSF53448">
    <property type="entry name" value="Nucleotide-diphospho-sugar transferases"/>
    <property type="match status" value="1"/>
</dbReference>
<dbReference type="Gene3D" id="3.90.550.10">
    <property type="entry name" value="Spore Coat Polysaccharide Biosynthesis Protein SpsA, Chain A"/>
    <property type="match status" value="1"/>
</dbReference>
<proteinExistence type="inferred from homology"/>
<dbReference type="GO" id="GO:0031982">
    <property type="term" value="C:vesicle"/>
    <property type="evidence" value="ECO:0007669"/>
    <property type="project" value="TreeGrafter"/>
</dbReference>
<organism evidence="13 14">
    <name type="scientific">Microcaecilia unicolor</name>
    <dbReference type="NCBI Taxonomy" id="1415580"/>
    <lineage>
        <taxon>Eukaryota</taxon>
        <taxon>Metazoa</taxon>
        <taxon>Chordata</taxon>
        <taxon>Craniata</taxon>
        <taxon>Vertebrata</taxon>
        <taxon>Euteleostomi</taxon>
        <taxon>Amphibia</taxon>
        <taxon>Gymnophiona</taxon>
        <taxon>Siphonopidae</taxon>
        <taxon>Microcaecilia</taxon>
    </lineage>
</organism>
<dbReference type="GO" id="GO:0016758">
    <property type="term" value="F:hexosyltransferase activity"/>
    <property type="evidence" value="ECO:0007669"/>
    <property type="project" value="InterPro"/>
</dbReference>
<evidence type="ECO:0000256" key="7">
    <source>
        <dbReference type="ARBA" id="ARBA00022989"/>
    </source>
</evidence>
<dbReference type="InterPro" id="IPR029044">
    <property type="entry name" value="Nucleotide-diphossugar_trans"/>
</dbReference>
<dbReference type="GeneID" id="115466325"/>
<protein>
    <submittedName>
        <fullName evidence="14">Histo-blood group ABO system transferase-like</fullName>
    </submittedName>
</protein>
<evidence type="ECO:0000256" key="9">
    <source>
        <dbReference type="PIRSR" id="PIRSR605076-1"/>
    </source>
</evidence>
<evidence type="ECO:0000256" key="12">
    <source>
        <dbReference type="SAM" id="Phobius"/>
    </source>
</evidence>
<evidence type="ECO:0000256" key="10">
    <source>
        <dbReference type="PIRSR" id="PIRSR605076-2"/>
    </source>
</evidence>
<keyword evidence="6" id="KW-0735">Signal-anchor</keyword>
<feature type="binding site" evidence="10">
    <location>
        <position position="129"/>
    </location>
    <ligand>
        <name>UDP-N-acetyl-alpha-D-galactosamine</name>
        <dbReference type="ChEBI" id="CHEBI:67138"/>
    </ligand>
</feature>
<evidence type="ECO:0000313" key="13">
    <source>
        <dbReference type="Proteomes" id="UP000515156"/>
    </source>
</evidence>
<dbReference type="FunFam" id="3.90.550.10:FF:000022">
    <property type="entry name" value="Histo-blood group ABO system transferase"/>
    <property type="match status" value="1"/>
</dbReference>
<dbReference type="Proteomes" id="UP000515156">
    <property type="component" value="Chromosome 3"/>
</dbReference>
<dbReference type="OrthoDB" id="10013941at2759"/>
<dbReference type="PANTHER" id="PTHR10462">
    <property type="entry name" value="GLYCOSYLTRANSFERASE-RELATED"/>
    <property type="match status" value="1"/>
</dbReference>
<keyword evidence="11" id="KW-0479">Metal-binding</keyword>
<comment type="subcellular location">
    <subcellularLocation>
        <location evidence="1">Membrane</location>
        <topology evidence="1">Single-pass type II membrane protein</topology>
    </subcellularLocation>
</comment>
<keyword evidence="5 12" id="KW-0812">Transmembrane</keyword>
<dbReference type="GO" id="GO:0005794">
    <property type="term" value="C:Golgi apparatus"/>
    <property type="evidence" value="ECO:0007669"/>
    <property type="project" value="TreeGrafter"/>
</dbReference>
<dbReference type="RefSeq" id="XP_030053362.1">
    <property type="nucleotide sequence ID" value="XM_030197502.1"/>
</dbReference>
<dbReference type="PANTHER" id="PTHR10462:SF55">
    <property type="entry name" value="HISTO-BLOOD GROUP ABO SYSTEM TRANSFERASE 1"/>
    <property type="match status" value="1"/>
</dbReference>
<keyword evidence="8 12" id="KW-0472">Membrane</keyword>
<dbReference type="GO" id="GO:0046872">
    <property type="term" value="F:metal ion binding"/>
    <property type="evidence" value="ECO:0007669"/>
    <property type="project" value="UniProtKB-KW"/>
</dbReference>
<feature type="transmembrane region" description="Helical" evidence="12">
    <location>
        <begin position="6"/>
        <end position="25"/>
    </location>
</feature>
<accession>A0A6P7XCS0</accession>
<evidence type="ECO:0000256" key="3">
    <source>
        <dbReference type="ARBA" id="ARBA00022676"/>
    </source>
</evidence>
<comment type="cofactor">
    <cofactor evidence="11">
        <name>Mn(2+)</name>
        <dbReference type="ChEBI" id="CHEBI:29035"/>
    </cofactor>
    <text evidence="11">Binds 1 Mn(2+) ion per subunit.</text>
</comment>
<name>A0A6P7XCS0_9AMPH</name>
<evidence type="ECO:0000256" key="1">
    <source>
        <dbReference type="ARBA" id="ARBA00004606"/>
    </source>
</evidence>
<feature type="binding site" evidence="10">
    <location>
        <begin position="214"/>
        <end position="216"/>
    </location>
    <ligand>
        <name>UDP-N-acetyl-alpha-D-galactosamine</name>
        <dbReference type="ChEBI" id="CHEBI:67138"/>
    </ligand>
</feature>
<keyword evidence="3" id="KW-0328">Glycosyltransferase</keyword>
<keyword evidence="13" id="KW-1185">Reference proteome</keyword>
<feature type="binding site" evidence="11">
    <location>
        <position position="216"/>
    </location>
    <ligand>
        <name>Mn(2+)</name>
        <dbReference type="ChEBI" id="CHEBI:29035"/>
    </ligand>
</feature>
<evidence type="ECO:0000256" key="2">
    <source>
        <dbReference type="ARBA" id="ARBA00010413"/>
    </source>
</evidence>
<comment type="similarity">
    <text evidence="2">Belongs to the glycosyltransferase 6 family.</text>
</comment>
<evidence type="ECO:0000256" key="5">
    <source>
        <dbReference type="ARBA" id="ARBA00022692"/>
    </source>
</evidence>
<dbReference type="AlphaFoldDB" id="A0A6P7XCS0"/>
<dbReference type="GO" id="GO:0005975">
    <property type="term" value="P:carbohydrate metabolic process"/>
    <property type="evidence" value="ECO:0007669"/>
    <property type="project" value="InterPro"/>
</dbReference>
<feature type="active site" description="Nucleophile" evidence="9">
    <location>
        <position position="306"/>
    </location>
</feature>
<dbReference type="InterPro" id="IPR005076">
    <property type="entry name" value="Glyco_trans_6"/>
</dbReference>
<evidence type="ECO:0000256" key="11">
    <source>
        <dbReference type="PIRSR" id="PIRSR605076-3"/>
    </source>
</evidence>
<feature type="binding site" evidence="11">
    <location>
        <position position="214"/>
    </location>
    <ligand>
        <name>Mn(2+)</name>
        <dbReference type="ChEBI" id="CHEBI:29035"/>
    </ligand>
</feature>
<dbReference type="Pfam" id="PF03414">
    <property type="entry name" value="Glyco_transf_6"/>
    <property type="match status" value="1"/>
</dbReference>
<dbReference type="GO" id="GO:0016020">
    <property type="term" value="C:membrane"/>
    <property type="evidence" value="ECO:0007669"/>
    <property type="project" value="UniProtKB-SubCell"/>
</dbReference>
<evidence type="ECO:0000256" key="6">
    <source>
        <dbReference type="ARBA" id="ARBA00022968"/>
    </source>
</evidence>
<feature type="binding site" evidence="10">
    <location>
        <position position="236"/>
    </location>
    <ligand>
        <name>an alpha-L-fucosyl-(1-&gt;2)-beta-D-galactosyl derivative</name>
        <dbReference type="ChEBI" id="CHEBI:140327"/>
    </ligand>
</feature>
<sequence>MSKPFVSLIIFIMGTMIGFLISKWLEVGSLRGRWLEVGSLRGRYPEEVPGQDLLQGLKLHWMPANGSLPIRTHYSKPDIGQIPRNEVMILTPWLAPIVWEGTFNSDILKEDYQQKNYRIGLTVSAIGKYIKLLKKFLESAERYFMKEGMVNYYVFTDSPDEVKALNLEISRTLRIITVPEYSNWEQAVLGRMEVLKNQTELLFQKEVDYLVSLDTDVVMLNPIGVEILGDLVSVIHPGFYHSQRKNLPYERRPASRAFIPEDEGDFYYQANFFLGTVQRIYHLTKTCYEGIQIDKANGIQARVFEESHFNKYLVYNKPTKVLSPEYIWSNSLGSPKDIKIKRVNHGDKHF</sequence>
<evidence type="ECO:0000256" key="4">
    <source>
        <dbReference type="ARBA" id="ARBA00022679"/>
    </source>
</evidence>
<keyword evidence="4" id="KW-0808">Transferase</keyword>
<dbReference type="InParanoid" id="A0A6P7XCS0"/>
<feature type="binding site" evidence="10">
    <location>
        <position position="306"/>
    </location>
    <ligand>
        <name>an alpha-L-fucosyl-(1-&gt;2)-beta-D-galactosyl derivative</name>
        <dbReference type="ChEBI" id="CHEBI:140327"/>
    </ligand>
</feature>
<evidence type="ECO:0000313" key="14">
    <source>
        <dbReference type="RefSeq" id="XP_030053362.1"/>
    </source>
</evidence>
<keyword evidence="7 12" id="KW-1133">Transmembrane helix</keyword>